<gene>
    <name evidence="2" type="ORF">BCR44DRAFT_211810</name>
</gene>
<sequence>MNQTEQQQQHHHSHSHPSSSAASEPTTHPLTLVAADVTQLIAQGHSARALETALQFERDCAQWSLSFAPPDVHVLTLLTALAAFDVFVLILFHKPQPSLNSNHFALFRISSDHNRFPLLSRPNAMLSLRRAQATKNQDVHAAVTPLVPLYHLLRDGQLGSLANEFAQAADALAAQAPEALGPLVVEVARSLVNRYLTLIEDTYATVRQTALAQVVSHQGTCALSSFPLTRRMLIHFCGVE</sequence>
<dbReference type="Proteomes" id="UP000193411">
    <property type="component" value="Unassembled WGS sequence"/>
</dbReference>
<feature type="compositionally biased region" description="Low complexity" evidence="1">
    <location>
        <begin position="16"/>
        <end position="26"/>
    </location>
</feature>
<dbReference type="AlphaFoldDB" id="A0A1Y2I1M3"/>
<reference evidence="2 3" key="1">
    <citation type="submission" date="2016-07" db="EMBL/GenBank/DDBJ databases">
        <title>Pervasive Adenine N6-methylation of Active Genes in Fungi.</title>
        <authorList>
            <consortium name="DOE Joint Genome Institute"/>
            <person name="Mondo S.J."/>
            <person name="Dannebaum R.O."/>
            <person name="Kuo R.C."/>
            <person name="Labutti K."/>
            <person name="Haridas S."/>
            <person name="Kuo A."/>
            <person name="Salamov A."/>
            <person name="Ahrendt S.R."/>
            <person name="Lipzen A."/>
            <person name="Sullivan W."/>
            <person name="Andreopoulos W.B."/>
            <person name="Clum A."/>
            <person name="Lindquist E."/>
            <person name="Daum C."/>
            <person name="Ramamoorthy G.K."/>
            <person name="Gryganskyi A."/>
            <person name="Culley D."/>
            <person name="Magnuson J.K."/>
            <person name="James T.Y."/>
            <person name="O'Malley M.A."/>
            <person name="Stajich J.E."/>
            <person name="Spatafora J.W."/>
            <person name="Visel A."/>
            <person name="Grigoriev I.V."/>
        </authorList>
    </citation>
    <scope>NUCLEOTIDE SEQUENCE [LARGE SCALE GENOMIC DNA]</scope>
    <source>
        <strain evidence="2 3">PL171</strain>
    </source>
</reference>
<proteinExistence type="predicted"/>
<protein>
    <submittedName>
        <fullName evidence="2">Uncharacterized protein</fullName>
    </submittedName>
</protein>
<organism evidence="2 3">
    <name type="scientific">Catenaria anguillulae PL171</name>
    <dbReference type="NCBI Taxonomy" id="765915"/>
    <lineage>
        <taxon>Eukaryota</taxon>
        <taxon>Fungi</taxon>
        <taxon>Fungi incertae sedis</taxon>
        <taxon>Blastocladiomycota</taxon>
        <taxon>Blastocladiomycetes</taxon>
        <taxon>Blastocladiales</taxon>
        <taxon>Catenariaceae</taxon>
        <taxon>Catenaria</taxon>
    </lineage>
</organism>
<evidence type="ECO:0000313" key="3">
    <source>
        <dbReference type="Proteomes" id="UP000193411"/>
    </source>
</evidence>
<name>A0A1Y2I1M3_9FUNG</name>
<evidence type="ECO:0000256" key="1">
    <source>
        <dbReference type="SAM" id="MobiDB-lite"/>
    </source>
</evidence>
<accession>A0A1Y2I1M3</accession>
<feature type="region of interest" description="Disordered" evidence="1">
    <location>
        <begin position="1"/>
        <end position="26"/>
    </location>
</feature>
<evidence type="ECO:0000313" key="2">
    <source>
        <dbReference type="EMBL" id="ORZ40104.1"/>
    </source>
</evidence>
<comment type="caution">
    <text evidence="2">The sequence shown here is derived from an EMBL/GenBank/DDBJ whole genome shotgun (WGS) entry which is preliminary data.</text>
</comment>
<dbReference type="EMBL" id="MCFL01000004">
    <property type="protein sequence ID" value="ORZ40104.1"/>
    <property type="molecule type" value="Genomic_DNA"/>
</dbReference>
<keyword evidence="3" id="KW-1185">Reference proteome</keyword>